<proteinExistence type="predicted"/>
<organism evidence="1">
    <name type="scientific">Cacopsylla melanoneura</name>
    <dbReference type="NCBI Taxonomy" id="428564"/>
    <lineage>
        <taxon>Eukaryota</taxon>
        <taxon>Metazoa</taxon>
        <taxon>Ecdysozoa</taxon>
        <taxon>Arthropoda</taxon>
        <taxon>Hexapoda</taxon>
        <taxon>Insecta</taxon>
        <taxon>Pterygota</taxon>
        <taxon>Neoptera</taxon>
        <taxon>Paraneoptera</taxon>
        <taxon>Hemiptera</taxon>
        <taxon>Sternorrhyncha</taxon>
        <taxon>Psylloidea</taxon>
        <taxon>Psyllidae</taxon>
        <taxon>Psyllinae</taxon>
        <taxon>Cacopsylla</taxon>
    </lineage>
</organism>
<protein>
    <submittedName>
        <fullName evidence="1">Uncharacterized protein</fullName>
    </submittedName>
</protein>
<dbReference type="EMBL" id="HBUF01670790">
    <property type="protein sequence ID" value="CAG6790428.1"/>
    <property type="molecule type" value="Transcribed_RNA"/>
</dbReference>
<reference evidence="1" key="1">
    <citation type="submission" date="2021-05" db="EMBL/GenBank/DDBJ databases">
        <authorList>
            <person name="Alioto T."/>
            <person name="Alioto T."/>
            <person name="Gomez Garrido J."/>
        </authorList>
    </citation>
    <scope>NUCLEOTIDE SEQUENCE</scope>
</reference>
<name>A0A8D9BUE0_9HEMI</name>
<dbReference type="EMBL" id="HBUF01670789">
    <property type="protein sequence ID" value="CAG6790426.1"/>
    <property type="molecule type" value="Transcribed_RNA"/>
</dbReference>
<sequence>MGCTCHSYHKAETEQPLAPRMGTIHPRCRQRASNPTSVPGIPVETHSSPGSGAILCRRPIGKFSLRHCFKRYSCGELKKVRAYLRRLLILLLRLLVALSAREHI</sequence>
<dbReference type="AlphaFoldDB" id="A0A8D9BUE0"/>
<accession>A0A8D9BUE0</accession>
<evidence type="ECO:0000313" key="1">
    <source>
        <dbReference type="EMBL" id="CAG6790426.1"/>
    </source>
</evidence>